<evidence type="ECO:0000313" key="2">
    <source>
        <dbReference type="EMBL" id="GAA2328806.1"/>
    </source>
</evidence>
<reference evidence="2 3" key="1">
    <citation type="journal article" date="2019" name="Int. J. Syst. Evol. Microbiol.">
        <title>The Global Catalogue of Microorganisms (GCM) 10K type strain sequencing project: providing services to taxonomists for standard genome sequencing and annotation.</title>
        <authorList>
            <consortium name="The Broad Institute Genomics Platform"/>
            <consortium name="The Broad Institute Genome Sequencing Center for Infectious Disease"/>
            <person name="Wu L."/>
            <person name="Ma J."/>
        </authorList>
    </citation>
    <scope>NUCLEOTIDE SEQUENCE [LARGE SCALE GENOMIC DNA]</scope>
    <source>
        <strain evidence="2 3">JCM 3272</strain>
    </source>
</reference>
<dbReference type="PROSITE" id="PS50801">
    <property type="entry name" value="STAS"/>
    <property type="match status" value="1"/>
</dbReference>
<dbReference type="InterPro" id="IPR058548">
    <property type="entry name" value="MlaB-like_STAS"/>
</dbReference>
<name>A0ABN3FFD3_9ACTN</name>
<organism evidence="2 3">
    <name type="scientific">Dactylosporangium salmoneum</name>
    <dbReference type="NCBI Taxonomy" id="53361"/>
    <lineage>
        <taxon>Bacteria</taxon>
        <taxon>Bacillati</taxon>
        <taxon>Actinomycetota</taxon>
        <taxon>Actinomycetes</taxon>
        <taxon>Micromonosporales</taxon>
        <taxon>Micromonosporaceae</taxon>
        <taxon>Dactylosporangium</taxon>
    </lineage>
</organism>
<dbReference type="InterPro" id="IPR036513">
    <property type="entry name" value="STAS_dom_sf"/>
</dbReference>
<dbReference type="InterPro" id="IPR052746">
    <property type="entry name" value="MlaB_ABC_Transporter"/>
</dbReference>
<dbReference type="CDD" id="cd07043">
    <property type="entry name" value="STAS_anti-anti-sigma_factors"/>
    <property type="match status" value="1"/>
</dbReference>
<evidence type="ECO:0000313" key="3">
    <source>
        <dbReference type="Proteomes" id="UP001501444"/>
    </source>
</evidence>
<dbReference type="RefSeq" id="WP_344610611.1">
    <property type="nucleotide sequence ID" value="NZ_BAAARV010000005.1"/>
</dbReference>
<dbReference type="EMBL" id="BAAARV010000005">
    <property type="protein sequence ID" value="GAA2328806.1"/>
    <property type="molecule type" value="Genomic_DNA"/>
</dbReference>
<dbReference type="InterPro" id="IPR002645">
    <property type="entry name" value="STAS_dom"/>
</dbReference>
<feature type="domain" description="STAS" evidence="1">
    <location>
        <begin position="13"/>
        <end position="99"/>
    </location>
</feature>
<evidence type="ECO:0000259" key="1">
    <source>
        <dbReference type="PROSITE" id="PS50801"/>
    </source>
</evidence>
<dbReference type="Pfam" id="PF13466">
    <property type="entry name" value="STAS_2"/>
    <property type="match status" value="1"/>
</dbReference>
<proteinExistence type="predicted"/>
<comment type="caution">
    <text evidence="2">The sequence shown here is derived from an EMBL/GenBank/DDBJ whole genome shotgun (WGS) entry which is preliminary data.</text>
</comment>
<dbReference type="SUPFAM" id="SSF52091">
    <property type="entry name" value="SpoIIaa-like"/>
    <property type="match status" value="1"/>
</dbReference>
<dbReference type="PANTHER" id="PTHR35849:SF2">
    <property type="entry name" value="BLR2341 PROTEIN"/>
    <property type="match status" value="1"/>
</dbReference>
<accession>A0ABN3FFD3</accession>
<dbReference type="Proteomes" id="UP001501444">
    <property type="component" value="Unassembled WGS sequence"/>
</dbReference>
<sequence>MSLGFSGLAFEGLAFEGELTVMTAAEQHARLRAYLRGTGPFELDLSGVTELDTAGLQLLLAAHHDARQQGTRLTLRHPSPAVATALSVAHLDTGSLGAL</sequence>
<protein>
    <recommendedName>
        <fullName evidence="1">STAS domain-containing protein</fullName>
    </recommendedName>
</protein>
<dbReference type="Gene3D" id="3.30.750.24">
    <property type="entry name" value="STAS domain"/>
    <property type="match status" value="1"/>
</dbReference>
<dbReference type="PANTHER" id="PTHR35849">
    <property type="entry name" value="BLR2341 PROTEIN"/>
    <property type="match status" value="1"/>
</dbReference>
<keyword evidence="3" id="KW-1185">Reference proteome</keyword>
<gene>
    <name evidence="2" type="ORF">GCM10010170_005750</name>
</gene>